<evidence type="ECO:0000313" key="8">
    <source>
        <dbReference type="Proteomes" id="UP000031623"/>
    </source>
</evidence>
<keyword evidence="2 5" id="KW-0812">Transmembrane</keyword>
<dbReference type="EMBL" id="AP014633">
    <property type="protein sequence ID" value="BAP55176.1"/>
    <property type="molecule type" value="Genomic_DNA"/>
</dbReference>
<comment type="subcellular location">
    <subcellularLocation>
        <location evidence="1">Membrane</location>
        <topology evidence="1">Multi-pass membrane protein</topology>
    </subcellularLocation>
</comment>
<protein>
    <submittedName>
        <fullName evidence="7">ABC transporter ATP-binding protein</fullName>
    </submittedName>
</protein>
<dbReference type="Proteomes" id="UP000031623">
    <property type="component" value="Chromosome"/>
</dbReference>
<keyword evidence="7" id="KW-0067">ATP-binding</keyword>
<accession>A0A090BUI7</accession>
<dbReference type="OrthoDB" id="9946476at2"/>
<gene>
    <name evidence="7" type="ORF">THII_0879</name>
</gene>
<dbReference type="GO" id="GO:0016020">
    <property type="term" value="C:membrane"/>
    <property type="evidence" value="ECO:0007669"/>
    <property type="project" value="UniProtKB-SubCell"/>
</dbReference>
<feature type="transmembrane region" description="Helical" evidence="5">
    <location>
        <begin position="188"/>
        <end position="219"/>
    </location>
</feature>
<dbReference type="GO" id="GO:0140359">
    <property type="term" value="F:ABC-type transporter activity"/>
    <property type="evidence" value="ECO:0007669"/>
    <property type="project" value="InterPro"/>
</dbReference>
<dbReference type="HOGENOM" id="CLU_707753_0_0_6"/>
<evidence type="ECO:0000256" key="1">
    <source>
        <dbReference type="ARBA" id="ARBA00004141"/>
    </source>
</evidence>
<dbReference type="STRING" id="40754.THII_0879"/>
<name>A0A090BUI7_9GAMM</name>
<feature type="transmembrane region" description="Helical" evidence="5">
    <location>
        <begin position="260"/>
        <end position="279"/>
    </location>
</feature>
<organism evidence="7 8">
    <name type="scientific">Thioploca ingrica</name>
    <dbReference type="NCBI Taxonomy" id="40754"/>
    <lineage>
        <taxon>Bacteria</taxon>
        <taxon>Pseudomonadati</taxon>
        <taxon>Pseudomonadota</taxon>
        <taxon>Gammaproteobacteria</taxon>
        <taxon>Thiotrichales</taxon>
        <taxon>Thiotrichaceae</taxon>
        <taxon>Thioploca</taxon>
    </lineage>
</organism>
<sequence length="390" mass="44134">MPRQSLPQASLTILLSQWSVLIQRNFQVFLADKLNLALTILQVPLIAMLIVGAFYQFDRDKHIFDEAARVVYYFDLLKTPLEQADKAVNIDKLYKYAQFLAQEIDENLKMDYINQQISPYFTAKSVTLPNRVITFPQTTSPLPISDLASIRRGSIYFLLVAASIWFGIMASCKEIVTEQPILKREIRSYLFIFPYLAAKFWVLMLILGVQTGLLAMMVVPLLLKLSWLHTGWIGLILWITASAAATLGLFISCVVTSYRVALTLVPLLMIPQLLFGGLLRPPADIAPTNNWLIVTNTLSALTIQRWAFEAILTTDIYAKGGILKLQVNPKGRGELDLVRAINSSLVNSFFQPRKWGDFEAGYRWPPLLYLGSASILFFLGGYLALRWRFT</sequence>
<evidence type="ECO:0000259" key="6">
    <source>
        <dbReference type="Pfam" id="PF01061"/>
    </source>
</evidence>
<dbReference type="AlphaFoldDB" id="A0A090BUI7"/>
<keyword evidence="7" id="KW-0547">Nucleotide-binding</keyword>
<evidence type="ECO:0000256" key="3">
    <source>
        <dbReference type="ARBA" id="ARBA00022989"/>
    </source>
</evidence>
<feature type="transmembrane region" description="Helical" evidence="5">
    <location>
        <begin position="231"/>
        <end position="253"/>
    </location>
</feature>
<evidence type="ECO:0000256" key="5">
    <source>
        <dbReference type="SAM" id="Phobius"/>
    </source>
</evidence>
<proteinExistence type="predicted"/>
<evidence type="ECO:0000313" key="7">
    <source>
        <dbReference type="EMBL" id="BAP55176.1"/>
    </source>
</evidence>
<reference evidence="7 8" key="1">
    <citation type="journal article" date="2014" name="ISME J.">
        <title>Ecophysiology of Thioploca ingrica as revealed by the complete genome sequence supplemented with proteomic evidence.</title>
        <authorList>
            <person name="Kojima H."/>
            <person name="Ogura Y."/>
            <person name="Yamamoto N."/>
            <person name="Togashi T."/>
            <person name="Mori H."/>
            <person name="Watanabe T."/>
            <person name="Nemoto F."/>
            <person name="Kurokawa K."/>
            <person name="Hayashi T."/>
            <person name="Fukui M."/>
        </authorList>
    </citation>
    <scope>NUCLEOTIDE SEQUENCE [LARGE SCALE GENOMIC DNA]</scope>
</reference>
<dbReference type="Pfam" id="PF01061">
    <property type="entry name" value="ABC2_membrane"/>
    <property type="match status" value="1"/>
</dbReference>
<feature type="domain" description="ABC-2 type transporter transmembrane" evidence="6">
    <location>
        <begin position="153"/>
        <end position="311"/>
    </location>
</feature>
<evidence type="ECO:0000256" key="4">
    <source>
        <dbReference type="ARBA" id="ARBA00023136"/>
    </source>
</evidence>
<dbReference type="InterPro" id="IPR013525">
    <property type="entry name" value="ABC2_TM"/>
</dbReference>
<keyword evidence="8" id="KW-1185">Reference proteome</keyword>
<feature type="transmembrane region" description="Helical" evidence="5">
    <location>
        <begin position="367"/>
        <end position="385"/>
    </location>
</feature>
<feature type="transmembrane region" description="Helical" evidence="5">
    <location>
        <begin position="34"/>
        <end position="55"/>
    </location>
</feature>
<evidence type="ECO:0000256" key="2">
    <source>
        <dbReference type="ARBA" id="ARBA00022692"/>
    </source>
</evidence>
<dbReference type="KEGG" id="tig:THII_0879"/>
<keyword evidence="4 5" id="KW-0472">Membrane</keyword>
<keyword evidence="3 5" id="KW-1133">Transmembrane helix</keyword>
<dbReference type="GO" id="GO:0005524">
    <property type="term" value="F:ATP binding"/>
    <property type="evidence" value="ECO:0007669"/>
    <property type="project" value="UniProtKB-KW"/>
</dbReference>
<feature type="transmembrane region" description="Helical" evidence="5">
    <location>
        <begin position="155"/>
        <end position="176"/>
    </location>
</feature>